<dbReference type="AlphaFoldDB" id="A0A150SDW1"/>
<name>A0A150SDW1_SORCE</name>
<sequence length="214" mass="22262">MIQVPVTFETHGIRGARSVTLPTASRNPSSAPSIRWEWNARDTRSRRASTPRPAASRSTRWIAAVRPDSTHCRGPFTAASATSSPSHPATSASDADTASIAPSGVASISRPRAATSARASSSDRHPATHAATSSPTLCPSIASGVRPQAIHSRASAYSTTNRAGCVIDVRSRRRAASSSSAGAGNSSARMSRPRWRSSRDAQASTSARNTGSVS</sequence>
<accession>A0A150SDW1</accession>
<organism evidence="2 3">
    <name type="scientific">Sorangium cellulosum</name>
    <name type="common">Polyangium cellulosum</name>
    <dbReference type="NCBI Taxonomy" id="56"/>
    <lineage>
        <taxon>Bacteria</taxon>
        <taxon>Pseudomonadati</taxon>
        <taxon>Myxococcota</taxon>
        <taxon>Polyangia</taxon>
        <taxon>Polyangiales</taxon>
        <taxon>Polyangiaceae</taxon>
        <taxon>Sorangium</taxon>
    </lineage>
</organism>
<gene>
    <name evidence="2" type="ORF">BE18_42675</name>
</gene>
<evidence type="ECO:0000313" key="3">
    <source>
        <dbReference type="Proteomes" id="UP000075515"/>
    </source>
</evidence>
<feature type="compositionally biased region" description="Low complexity" evidence="1">
    <location>
        <begin position="50"/>
        <end position="60"/>
    </location>
</feature>
<evidence type="ECO:0000256" key="1">
    <source>
        <dbReference type="SAM" id="MobiDB-lite"/>
    </source>
</evidence>
<feature type="compositionally biased region" description="Low complexity" evidence="1">
    <location>
        <begin position="77"/>
        <end position="120"/>
    </location>
</feature>
<reference evidence="2 3" key="1">
    <citation type="submission" date="2014-02" db="EMBL/GenBank/DDBJ databases">
        <title>The small core and large imbalanced accessory genome model reveals a collaborative survival strategy of Sorangium cellulosum strains in nature.</title>
        <authorList>
            <person name="Han K."/>
            <person name="Peng R."/>
            <person name="Blom J."/>
            <person name="Li Y.-Z."/>
        </authorList>
    </citation>
    <scope>NUCLEOTIDE SEQUENCE [LARGE SCALE GENOMIC DNA]</scope>
    <source>
        <strain evidence="2 3">So0149</strain>
    </source>
</reference>
<protein>
    <submittedName>
        <fullName evidence="2">Uncharacterized protein</fullName>
    </submittedName>
</protein>
<dbReference type="Proteomes" id="UP000075515">
    <property type="component" value="Unassembled WGS sequence"/>
</dbReference>
<feature type="compositionally biased region" description="Low complexity" evidence="1">
    <location>
        <begin position="176"/>
        <end position="190"/>
    </location>
</feature>
<feature type="region of interest" description="Disordered" evidence="1">
    <location>
        <begin position="21"/>
        <end position="142"/>
    </location>
</feature>
<dbReference type="EMBL" id="JEMC01002114">
    <property type="protein sequence ID" value="KYF90576.1"/>
    <property type="molecule type" value="Genomic_DNA"/>
</dbReference>
<comment type="caution">
    <text evidence="2">The sequence shown here is derived from an EMBL/GenBank/DDBJ whole genome shotgun (WGS) entry which is preliminary data.</text>
</comment>
<feature type="compositionally biased region" description="Polar residues" evidence="1">
    <location>
        <begin position="200"/>
        <end position="214"/>
    </location>
</feature>
<feature type="region of interest" description="Disordered" evidence="1">
    <location>
        <begin position="164"/>
        <end position="214"/>
    </location>
</feature>
<evidence type="ECO:0000313" key="2">
    <source>
        <dbReference type="EMBL" id="KYF90576.1"/>
    </source>
</evidence>
<feature type="compositionally biased region" description="Polar residues" evidence="1">
    <location>
        <begin position="21"/>
        <end position="32"/>
    </location>
</feature>
<proteinExistence type="predicted"/>